<sequence>MQDFLNQIESTLVNFPPLLKSIIIAGLGALSASIVLSLFSEKPVTTRRMLGQLFVGWMTGIFGGSLVSNAFASQSMSNYVSGLGGFLAARKYLNGKETENKDESKPPETGQNV</sequence>
<gene>
    <name evidence="2" type="ORF">ACFS25_21130</name>
</gene>
<keyword evidence="3" id="KW-1185">Reference proteome</keyword>
<protein>
    <recommendedName>
        <fullName evidence="4">Holin</fullName>
    </recommendedName>
</protein>
<feature type="transmembrane region" description="Helical" evidence="1">
    <location>
        <begin position="18"/>
        <end position="39"/>
    </location>
</feature>
<proteinExistence type="predicted"/>
<feature type="transmembrane region" description="Helical" evidence="1">
    <location>
        <begin position="51"/>
        <end position="72"/>
    </location>
</feature>
<keyword evidence="1" id="KW-1133">Transmembrane helix</keyword>
<evidence type="ECO:0008006" key="4">
    <source>
        <dbReference type="Google" id="ProtNLM"/>
    </source>
</evidence>
<evidence type="ECO:0000313" key="3">
    <source>
        <dbReference type="Proteomes" id="UP001597512"/>
    </source>
</evidence>
<reference evidence="3" key="1">
    <citation type="journal article" date="2019" name="Int. J. Syst. Evol. Microbiol.">
        <title>The Global Catalogue of Microorganisms (GCM) 10K type strain sequencing project: providing services to taxonomists for standard genome sequencing and annotation.</title>
        <authorList>
            <consortium name="The Broad Institute Genomics Platform"/>
            <consortium name="The Broad Institute Genome Sequencing Center for Infectious Disease"/>
            <person name="Wu L."/>
            <person name="Ma J."/>
        </authorList>
    </citation>
    <scope>NUCLEOTIDE SEQUENCE [LARGE SCALE GENOMIC DNA]</scope>
    <source>
        <strain evidence="3">KCTC 52490</strain>
    </source>
</reference>
<organism evidence="2 3">
    <name type="scientific">Spirosoma flavum</name>
    <dbReference type="NCBI Taxonomy" id="2048557"/>
    <lineage>
        <taxon>Bacteria</taxon>
        <taxon>Pseudomonadati</taxon>
        <taxon>Bacteroidota</taxon>
        <taxon>Cytophagia</taxon>
        <taxon>Cytophagales</taxon>
        <taxon>Cytophagaceae</taxon>
        <taxon>Spirosoma</taxon>
    </lineage>
</organism>
<name>A0ABW6APH7_9BACT</name>
<keyword evidence="1" id="KW-0812">Transmembrane</keyword>
<dbReference type="RefSeq" id="WP_381504972.1">
    <property type="nucleotide sequence ID" value="NZ_JBHUOM010000023.1"/>
</dbReference>
<evidence type="ECO:0000256" key="1">
    <source>
        <dbReference type="SAM" id="Phobius"/>
    </source>
</evidence>
<comment type="caution">
    <text evidence="2">The sequence shown here is derived from an EMBL/GenBank/DDBJ whole genome shotgun (WGS) entry which is preliminary data.</text>
</comment>
<dbReference type="Proteomes" id="UP001597512">
    <property type="component" value="Unassembled WGS sequence"/>
</dbReference>
<accession>A0ABW6APH7</accession>
<keyword evidence="1" id="KW-0472">Membrane</keyword>
<evidence type="ECO:0000313" key="2">
    <source>
        <dbReference type="EMBL" id="MFD2936298.1"/>
    </source>
</evidence>
<dbReference type="EMBL" id="JBHUOM010000023">
    <property type="protein sequence ID" value="MFD2936298.1"/>
    <property type="molecule type" value="Genomic_DNA"/>
</dbReference>